<sequence>MIMSNVHASEETAMLAEVERMEKEEKKPAGSKSRGSTSPGEPNNKWLQGGKSTCVTQATANAAVVGYIVDEMEPVAKCIYCPSRKTVNNIIADKHDEMMTDTKKKLQDAPYNIATVINNVHKDQGIDGKGKIVNCVTENASNFAKAYRIYFPSQTQLAWRMKRRYSVTGGMRTTNVPPQKRCFAHTLNLIMTTDCDLKNISNNIYNRLHTSAFSKVGSLWNMGSRSTKASDCIAEIAGVKFPVPNKTRWNAYPDAISNLMEKREVLDDVLEKLNLPKLKLIELDFLGEYVKVSEPISTDLNVLQGDKYCHFGLALPTLLVINKKMDAMRNFVHCAPLHAKIKSGIQERFGRILDIRNAASQEYVVAAISLPQFKLHFLNHGPYIKAEIDHARSLFISACEEAQQELEDEQDPASLASVKITVEEVKKANVNKELPPRVADFFGDIQLPPSAQTQLNENTARLEALTYLEDKDQDYSIQHKYPIVKRVFIKYNVKLPSSALVERLFSAGGQVLTPRRGHLGWSSV</sequence>
<dbReference type="PANTHER" id="PTHR47501">
    <property type="entry name" value="TRANSPOSASE-RELATED"/>
    <property type="match status" value="1"/>
</dbReference>
<dbReference type="SUPFAM" id="SSF53098">
    <property type="entry name" value="Ribonuclease H-like"/>
    <property type="match status" value="1"/>
</dbReference>
<gene>
    <name evidence="2" type="ORF">KUF71_010154</name>
</gene>
<reference evidence="2" key="1">
    <citation type="submission" date="2021-07" db="EMBL/GenBank/DDBJ databases">
        <authorList>
            <person name="Catto M.A."/>
            <person name="Jacobson A."/>
            <person name="Kennedy G."/>
            <person name="Labadie P."/>
            <person name="Hunt B.G."/>
            <person name="Srinivasan R."/>
        </authorList>
    </citation>
    <scope>NUCLEOTIDE SEQUENCE</scope>
    <source>
        <strain evidence="2">PL_HMW_Pooled</strain>
        <tissue evidence="2">Head</tissue>
    </source>
</reference>
<proteinExistence type="predicted"/>
<feature type="compositionally biased region" description="Basic and acidic residues" evidence="1">
    <location>
        <begin position="17"/>
        <end position="28"/>
    </location>
</feature>
<dbReference type="EMBL" id="JAHWGI010001024">
    <property type="protein sequence ID" value="KAK3920917.1"/>
    <property type="molecule type" value="Genomic_DNA"/>
</dbReference>
<comment type="caution">
    <text evidence="2">The sequence shown here is derived from an EMBL/GenBank/DDBJ whole genome shotgun (WGS) entry which is preliminary data.</text>
</comment>
<protein>
    <submittedName>
        <fullName evidence="2">General transcription factor IIF subunit 1</fullName>
    </submittedName>
</protein>
<evidence type="ECO:0000313" key="2">
    <source>
        <dbReference type="EMBL" id="KAK3920917.1"/>
    </source>
</evidence>
<organism evidence="2 3">
    <name type="scientific">Frankliniella fusca</name>
    <dbReference type="NCBI Taxonomy" id="407009"/>
    <lineage>
        <taxon>Eukaryota</taxon>
        <taxon>Metazoa</taxon>
        <taxon>Ecdysozoa</taxon>
        <taxon>Arthropoda</taxon>
        <taxon>Hexapoda</taxon>
        <taxon>Insecta</taxon>
        <taxon>Pterygota</taxon>
        <taxon>Neoptera</taxon>
        <taxon>Paraneoptera</taxon>
        <taxon>Thysanoptera</taxon>
        <taxon>Terebrantia</taxon>
        <taxon>Thripoidea</taxon>
        <taxon>Thripidae</taxon>
        <taxon>Frankliniella</taxon>
    </lineage>
</organism>
<accession>A0AAE1LK03</accession>
<reference evidence="2" key="2">
    <citation type="journal article" date="2023" name="BMC Genomics">
        <title>Pest status, molecular evolution, and epigenetic factors derived from the genome assembly of Frankliniella fusca, a thysanopteran phytovirus vector.</title>
        <authorList>
            <person name="Catto M.A."/>
            <person name="Labadie P.E."/>
            <person name="Jacobson A.L."/>
            <person name="Kennedy G.G."/>
            <person name="Srinivasan R."/>
            <person name="Hunt B.G."/>
        </authorList>
    </citation>
    <scope>NUCLEOTIDE SEQUENCE</scope>
    <source>
        <strain evidence="2">PL_HMW_Pooled</strain>
    </source>
</reference>
<dbReference type="Proteomes" id="UP001219518">
    <property type="component" value="Unassembled WGS sequence"/>
</dbReference>
<keyword evidence="3" id="KW-1185">Reference proteome</keyword>
<name>A0AAE1LK03_9NEOP</name>
<evidence type="ECO:0000256" key="1">
    <source>
        <dbReference type="SAM" id="MobiDB-lite"/>
    </source>
</evidence>
<dbReference type="PANTHER" id="PTHR47501:SF5">
    <property type="entry name" value="HAT C-TERMINAL DIMERISATION DOMAIN-CONTAINING PROTEIN"/>
    <property type="match status" value="1"/>
</dbReference>
<dbReference type="AlphaFoldDB" id="A0AAE1LK03"/>
<dbReference type="InterPro" id="IPR012337">
    <property type="entry name" value="RNaseH-like_sf"/>
</dbReference>
<feature type="region of interest" description="Disordered" evidence="1">
    <location>
        <begin position="1"/>
        <end position="49"/>
    </location>
</feature>
<evidence type="ECO:0000313" key="3">
    <source>
        <dbReference type="Proteomes" id="UP001219518"/>
    </source>
</evidence>